<feature type="region of interest" description="Disordered" evidence="6">
    <location>
        <begin position="175"/>
        <end position="199"/>
    </location>
</feature>
<keyword evidence="4" id="KW-1133">Transmembrane helix</keyword>
<evidence type="ECO:0000256" key="6">
    <source>
        <dbReference type="SAM" id="MobiDB-lite"/>
    </source>
</evidence>
<evidence type="ECO:0000313" key="8">
    <source>
        <dbReference type="Proteomes" id="UP000178622"/>
    </source>
</evidence>
<evidence type="ECO:0000313" key="7">
    <source>
        <dbReference type="EMBL" id="OFI50436.1"/>
    </source>
</evidence>
<dbReference type="InterPro" id="IPR007156">
    <property type="entry name" value="MamQ_LemA"/>
</dbReference>
<reference evidence="8" key="1">
    <citation type="submission" date="2016-09" db="EMBL/GenBank/DDBJ databases">
        <title>Draft genome sequence of a novel species of the family Streptococcaceae isolated from flowers.</title>
        <authorList>
            <person name="Chuah L.-O."/>
            <person name="Yap K.-P."/>
            <person name="Thong K.L."/>
            <person name="Liong M.T."/>
            <person name="Ahmad R."/>
            <person name="Rusul G."/>
        </authorList>
    </citation>
    <scope>NUCLEOTIDE SEQUENCE [LARGE SCALE GENOMIC DNA]</scope>
    <source>
        <strain evidence="8">DF1</strain>
    </source>
</reference>
<dbReference type="EMBL" id="MKIR01000001">
    <property type="protein sequence ID" value="OFI50436.1"/>
    <property type="molecule type" value="Genomic_DNA"/>
</dbReference>
<evidence type="ECO:0000256" key="5">
    <source>
        <dbReference type="ARBA" id="ARBA00023136"/>
    </source>
</evidence>
<dbReference type="PANTHER" id="PTHR34478">
    <property type="entry name" value="PROTEIN LEMA"/>
    <property type="match status" value="1"/>
</dbReference>
<keyword evidence="5" id="KW-0472">Membrane</keyword>
<dbReference type="AlphaFoldDB" id="A0A1E8GQZ1"/>
<protein>
    <submittedName>
        <fullName evidence="7">LemA family protein</fullName>
    </submittedName>
</protein>
<keyword evidence="3" id="KW-0812">Transmembrane</keyword>
<evidence type="ECO:0000256" key="4">
    <source>
        <dbReference type="ARBA" id="ARBA00022989"/>
    </source>
</evidence>
<feature type="compositionally biased region" description="Basic and acidic residues" evidence="6">
    <location>
        <begin position="175"/>
        <end position="185"/>
    </location>
</feature>
<comment type="caution">
    <text evidence="7">The sequence shown here is derived from an EMBL/GenBank/DDBJ whole genome shotgun (WGS) entry which is preliminary data.</text>
</comment>
<organism evidence="7 8">
    <name type="scientific">Floricoccus tropicus</name>
    <dbReference type="NCBI Taxonomy" id="1859473"/>
    <lineage>
        <taxon>Bacteria</taxon>
        <taxon>Bacillati</taxon>
        <taxon>Bacillota</taxon>
        <taxon>Bacilli</taxon>
        <taxon>Lactobacillales</taxon>
        <taxon>Streptococcaceae</taxon>
        <taxon>Floricoccus</taxon>
    </lineage>
</organism>
<dbReference type="GO" id="GO:0016020">
    <property type="term" value="C:membrane"/>
    <property type="evidence" value="ECO:0007669"/>
    <property type="project" value="UniProtKB-SubCell"/>
</dbReference>
<dbReference type="Proteomes" id="UP000178622">
    <property type="component" value="Unassembled WGS sequence"/>
</dbReference>
<sequence length="199" mass="21680">MKSKGLIGILAVLALLVIGFFTMSNSIVRSGNEVDAKYADLDAQLQRRNDLIPNLVEVTKGYAKHEEKIYTDIANARASMLSAKESGNVDDLSKANDQMTGALGRLLAIQENYPDLKANQNFIQLSDELAGTENRIAVARKDYNGAVKDYNNTISVFPTSIVASMRGAHKKEMFKASESAKEAPKVDFNTDSNSTDGSK</sequence>
<name>A0A1E8GQZ1_9LACT</name>
<dbReference type="OrthoDB" id="9804152at2"/>
<dbReference type="STRING" id="1859473.BG261_00705"/>
<comment type="similarity">
    <text evidence="2">Belongs to the LemA family.</text>
</comment>
<gene>
    <name evidence="7" type="ORF">BG261_00705</name>
</gene>
<feature type="compositionally biased region" description="Polar residues" evidence="6">
    <location>
        <begin position="189"/>
        <end position="199"/>
    </location>
</feature>
<evidence type="ECO:0000256" key="2">
    <source>
        <dbReference type="ARBA" id="ARBA00008854"/>
    </source>
</evidence>
<dbReference type="PANTHER" id="PTHR34478:SF2">
    <property type="entry name" value="MEMBRANE PROTEIN"/>
    <property type="match status" value="1"/>
</dbReference>
<dbReference type="SUPFAM" id="SSF140478">
    <property type="entry name" value="LemA-like"/>
    <property type="match status" value="1"/>
</dbReference>
<comment type="subcellular location">
    <subcellularLocation>
        <location evidence="1">Membrane</location>
        <topology evidence="1">Single-pass membrane protein</topology>
    </subcellularLocation>
</comment>
<evidence type="ECO:0000256" key="3">
    <source>
        <dbReference type="ARBA" id="ARBA00022692"/>
    </source>
</evidence>
<dbReference type="InterPro" id="IPR023353">
    <property type="entry name" value="LemA-like_dom_sf"/>
</dbReference>
<proteinExistence type="inferred from homology"/>
<accession>A0A1E8GQZ1</accession>
<dbReference type="Gene3D" id="1.20.1440.20">
    <property type="entry name" value="LemA-like domain"/>
    <property type="match status" value="1"/>
</dbReference>
<evidence type="ECO:0000256" key="1">
    <source>
        <dbReference type="ARBA" id="ARBA00004167"/>
    </source>
</evidence>
<dbReference type="Pfam" id="PF04011">
    <property type="entry name" value="LemA"/>
    <property type="match status" value="1"/>
</dbReference>
<keyword evidence="8" id="KW-1185">Reference proteome</keyword>